<dbReference type="EMBL" id="CAXAMM010002241">
    <property type="protein sequence ID" value="CAK8995439.1"/>
    <property type="molecule type" value="Genomic_DNA"/>
</dbReference>
<reference evidence="1 2" key="1">
    <citation type="submission" date="2024-02" db="EMBL/GenBank/DDBJ databases">
        <authorList>
            <person name="Chen Y."/>
            <person name="Shah S."/>
            <person name="Dougan E. K."/>
            <person name="Thang M."/>
            <person name="Chan C."/>
        </authorList>
    </citation>
    <scope>NUCLEOTIDE SEQUENCE [LARGE SCALE GENOMIC DNA]</scope>
</reference>
<gene>
    <name evidence="1" type="ORF">SCF082_LOCUS4363</name>
</gene>
<comment type="caution">
    <text evidence="1">The sequence shown here is derived from an EMBL/GenBank/DDBJ whole genome shotgun (WGS) entry which is preliminary data.</text>
</comment>
<proteinExistence type="predicted"/>
<dbReference type="Proteomes" id="UP001642464">
    <property type="component" value="Unassembled WGS sequence"/>
</dbReference>
<evidence type="ECO:0000313" key="1">
    <source>
        <dbReference type="EMBL" id="CAK8995439.1"/>
    </source>
</evidence>
<accession>A0ABP0I2C8</accession>
<evidence type="ECO:0008006" key="3">
    <source>
        <dbReference type="Google" id="ProtNLM"/>
    </source>
</evidence>
<protein>
    <recommendedName>
        <fullName evidence="3">RNA-directed RNA polymerase</fullName>
    </recommendedName>
</protein>
<feature type="non-terminal residue" evidence="1">
    <location>
        <position position="1"/>
    </location>
</feature>
<evidence type="ECO:0000313" key="2">
    <source>
        <dbReference type="Proteomes" id="UP001642464"/>
    </source>
</evidence>
<sequence length="428" mass="47976">HKADDRAYRSLVASNLAFEGCISYQQLPMANESGECVVKTWPMLLPHALASALLSAGHRWVFGFPDDFYWEVLLKHFSVSKPDGPDTCGVQLYGDECTIYEGVSYMALHWTPDLCPLHKDATCSRYLICLLPVASYLVEETGSGKTNVTLQHAMLHIVNSMNTWRVQGVAGLKAAVVGIRGDGKFIVQLCNSRRSSSRDQVEARMRNASKLIREWSRTSTAQTLPSSWHLTKTRLSLKSGRPVHLTGKAWHTNVILQYLSWFLQQPNAPEVDVAMKACVVTANNLFGLLQSARDEGVHLSARDQRQALVVGRIFLEKYLETHVNFRNFPCPYRLFHIRPKYHGVQHWVERVQLVRNPVTSGCWMDEQWIKEVANLSKKCHRRTVHEAALKRYCAGQAAQRSLCALDTHGSGLQGLKAALINGASKSGP</sequence>
<keyword evidence="2" id="KW-1185">Reference proteome</keyword>
<name>A0ABP0I2C8_9DINO</name>
<organism evidence="1 2">
    <name type="scientific">Durusdinium trenchii</name>
    <dbReference type="NCBI Taxonomy" id="1381693"/>
    <lineage>
        <taxon>Eukaryota</taxon>
        <taxon>Sar</taxon>
        <taxon>Alveolata</taxon>
        <taxon>Dinophyceae</taxon>
        <taxon>Suessiales</taxon>
        <taxon>Symbiodiniaceae</taxon>
        <taxon>Durusdinium</taxon>
    </lineage>
</organism>